<dbReference type="Pfam" id="PF12864">
    <property type="entry name" value="DUF3822"/>
    <property type="match status" value="1"/>
</dbReference>
<evidence type="ECO:0000313" key="2">
    <source>
        <dbReference type="Proteomes" id="UP001597438"/>
    </source>
</evidence>
<sequence length="283" mass="33373">MDLISMVGRKTTSNKNLYKNKLSIQVSLNGLSFCILNEETKEIIYYKKIPFEKQLDPIKVLAQIELAYENDHNLNVKVDEVKVFFTNSLFTLVPSTLFEEQNASGYLKFNTKILKTDFIAFDRLDPEIVNVYIPYANITNYFFDKYGEYEYQHSLSILINSLIAHNQKDGRENVYLHTYGKNYDLVILDNDKLLFANTFEFETREDFLYYLLFTAEQLKMDSKNFNLILLGDIKKDSEEYRITWDYVKNVSFLGAFHPYTFISEEKPEEERAEYLLLKSFECA</sequence>
<proteinExistence type="predicted"/>
<dbReference type="EMBL" id="JBHUOJ010000027">
    <property type="protein sequence ID" value="MFD2833935.1"/>
    <property type="molecule type" value="Genomic_DNA"/>
</dbReference>
<evidence type="ECO:0000313" key="1">
    <source>
        <dbReference type="EMBL" id="MFD2833935.1"/>
    </source>
</evidence>
<accession>A0ABW5X6P5</accession>
<dbReference type="Gene3D" id="3.30.420.250">
    <property type="match status" value="1"/>
</dbReference>
<organism evidence="1 2">
    <name type="scientific">Christiangramia antarctica</name>
    <dbReference type="NCBI Taxonomy" id="2058158"/>
    <lineage>
        <taxon>Bacteria</taxon>
        <taxon>Pseudomonadati</taxon>
        <taxon>Bacteroidota</taxon>
        <taxon>Flavobacteriia</taxon>
        <taxon>Flavobacteriales</taxon>
        <taxon>Flavobacteriaceae</taxon>
        <taxon>Christiangramia</taxon>
    </lineage>
</organism>
<gene>
    <name evidence="1" type="ORF">ACFSYS_11615</name>
</gene>
<comment type="caution">
    <text evidence="1">The sequence shown here is derived from an EMBL/GenBank/DDBJ whole genome shotgun (WGS) entry which is preliminary data.</text>
</comment>
<protein>
    <submittedName>
        <fullName evidence="1">DUF3822 family protein</fullName>
    </submittedName>
</protein>
<reference evidence="2" key="1">
    <citation type="journal article" date="2019" name="Int. J. Syst. Evol. Microbiol.">
        <title>The Global Catalogue of Microorganisms (GCM) 10K type strain sequencing project: providing services to taxonomists for standard genome sequencing and annotation.</title>
        <authorList>
            <consortium name="The Broad Institute Genomics Platform"/>
            <consortium name="The Broad Institute Genome Sequencing Center for Infectious Disease"/>
            <person name="Wu L."/>
            <person name="Ma J."/>
        </authorList>
    </citation>
    <scope>NUCLEOTIDE SEQUENCE [LARGE SCALE GENOMIC DNA]</scope>
    <source>
        <strain evidence="2">KCTC 52925</strain>
    </source>
</reference>
<dbReference type="CDD" id="cd24013">
    <property type="entry name" value="ASKHA_ATPase_BT3980-like"/>
    <property type="match status" value="1"/>
</dbReference>
<name>A0ABW5X6P5_9FLAO</name>
<dbReference type="RefSeq" id="WP_251740717.1">
    <property type="nucleotide sequence ID" value="NZ_JBHUOJ010000027.1"/>
</dbReference>
<dbReference type="Proteomes" id="UP001597438">
    <property type="component" value="Unassembled WGS sequence"/>
</dbReference>
<dbReference type="InterPro" id="IPR024213">
    <property type="entry name" value="DUF3822"/>
</dbReference>
<keyword evidence="2" id="KW-1185">Reference proteome</keyword>
<dbReference type="Gene3D" id="3.30.420.260">
    <property type="match status" value="1"/>
</dbReference>